<feature type="domain" description="NmrA-like" evidence="1">
    <location>
        <begin position="10"/>
        <end position="257"/>
    </location>
</feature>
<dbReference type="Gene3D" id="3.90.25.10">
    <property type="entry name" value="UDP-galactose 4-epimerase, domain 1"/>
    <property type="match status" value="1"/>
</dbReference>
<protein>
    <submittedName>
        <fullName evidence="2">NmrA family NAD(P)-binding protein</fullName>
    </submittedName>
</protein>
<proteinExistence type="predicted"/>
<keyword evidence="3" id="KW-1185">Reference proteome</keyword>
<organism evidence="2 3">
    <name type="scientific">Mesorhizobium salmacidum</name>
    <dbReference type="NCBI Taxonomy" id="3015171"/>
    <lineage>
        <taxon>Bacteria</taxon>
        <taxon>Pseudomonadati</taxon>
        <taxon>Pseudomonadota</taxon>
        <taxon>Alphaproteobacteria</taxon>
        <taxon>Hyphomicrobiales</taxon>
        <taxon>Phyllobacteriaceae</taxon>
        <taxon>Mesorhizobium</taxon>
    </lineage>
</organism>
<gene>
    <name evidence="2" type="ORF">O7A60_04225</name>
</gene>
<dbReference type="EMBL" id="JAPYKS010000002">
    <property type="protein sequence ID" value="MEI9407979.1"/>
    <property type="molecule type" value="Genomic_DNA"/>
</dbReference>
<evidence type="ECO:0000313" key="2">
    <source>
        <dbReference type="EMBL" id="MEI9407979.1"/>
    </source>
</evidence>
<dbReference type="Proteomes" id="UP001387293">
    <property type="component" value="Unassembled WGS sequence"/>
</dbReference>
<comment type="caution">
    <text evidence="2">The sequence shown here is derived from an EMBL/GenBank/DDBJ whole genome shotgun (WGS) entry which is preliminary data.</text>
</comment>
<dbReference type="Pfam" id="PF05368">
    <property type="entry name" value="NmrA"/>
    <property type="match status" value="1"/>
</dbReference>
<evidence type="ECO:0000259" key="1">
    <source>
        <dbReference type="Pfam" id="PF05368"/>
    </source>
</evidence>
<dbReference type="Gene3D" id="3.40.50.720">
    <property type="entry name" value="NAD(P)-binding Rossmann-like Domain"/>
    <property type="match status" value="1"/>
</dbReference>
<dbReference type="InterPro" id="IPR036291">
    <property type="entry name" value="NAD(P)-bd_dom_sf"/>
</dbReference>
<accession>A0ABU8KST6</accession>
<evidence type="ECO:0000313" key="3">
    <source>
        <dbReference type="Proteomes" id="UP001387293"/>
    </source>
</evidence>
<dbReference type="InterPro" id="IPR008030">
    <property type="entry name" value="NmrA-like"/>
</dbReference>
<dbReference type="PANTHER" id="PTHR43162">
    <property type="match status" value="1"/>
</dbReference>
<sequence>MDQGKTSAPRTVVVVGATSEVGAQVASVLTGQGHAVRGVARGLGVALDDAAALASAFSGADSAYVMIPFDVTAPDLHRFEDEVSGRLATAIRTSGVRRVVLLSGLNAHLRMGTSLGAARMEERLEALGLDELVFLRASFFMENFARGMGFVEQAASGVFATPFRGDLPMPLIATRDVGQRAAALLGSEHFPAGRVVELHGGGYHPFEKVTEILGKAIGKAVSYHAAPFADARAGMIAGGLSASFADALGETAASFNKGERWALEAPSPDNATPTTFEAWARDFARSRGAA</sequence>
<dbReference type="PANTHER" id="PTHR43162:SF1">
    <property type="entry name" value="PRESTALK A DIFFERENTIATION PROTEIN A"/>
    <property type="match status" value="1"/>
</dbReference>
<dbReference type="InterPro" id="IPR051604">
    <property type="entry name" value="Ergot_Alk_Oxidoreductase"/>
</dbReference>
<dbReference type="RefSeq" id="WP_337105148.1">
    <property type="nucleotide sequence ID" value="NZ_JAPYKS010000002.1"/>
</dbReference>
<dbReference type="SUPFAM" id="SSF51735">
    <property type="entry name" value="NAD(P)-binding Rossmann-fold domains"/>
    <property type="match status" value="1"/>
</dbReference>
<name>A0ABU8KST6_9HYPH</name>
<reference evidence="2 3" key="1">
    <citation type="submission" date="2022-12" db="EMBL/GenBank/DDBJ databases">
        <authorList>
            <person name="Muema E."/>
        </authorList>
    </citation>
    <scope>NUCLEOTIDE SEQUENCE [LARGE SCALE GENOMIC DNA]</scope>
    <source>
        <strain evidence="3">1326</strain>
    </source>
</reference>